<keyword evidence="2" id="KW-1185">Reference proteome</keyword>
<evidence type="ECO:0000313" key="3">
    <source>
        <dbReference type="RefSeq" id="XP_018817482.1"/>
    </source>
</evidence>
<protein>
    <submittedName>
        <fullName evidence="3">Uncharacterized protein LOC108988620 isoform X1</fullName>
    </submittedName>
</protein>
<feature type="compositionally biased region" description="Polar residues" evidence="1">
    <location>
        <begin position="159"/>
        <end position="177"/>
    </location>
</feature>
<name>A0A2I4EDK6_JUGRE</name>
<dbReference type="Proteomes" id="UP000235220">
    <property type="component" value="Chromosome 5"/>
</dbReference>
<dbReference type="Gramene" id="Jr05_00840_p1">
    <property type="protein sequence ID" value="cds.Jr05_00840_p1"/>
    <property type="gene ID" value="Jr05_00840"/>
</dbReference>
<feature type="compositionally biased region" description="Basic and acidic residues" evidence="1">
    <location>
        <begin position="192"/>
        <end position="202"/>
    </location>
</feature>
<dbReference type="AlphaFoldDB" id="A0A2I4EDK6"/>
<evidence type="ECO:0000256" key="1">
    <source>
        <dbReference type="SAM" id="MobiDB-lite"/>
    </source>
</evidence>
<proteinExistence type="predicted"/>
<gene>
    <name evidence="3" type="primary">LOC108988620</name>
</gene>
<dbReference type="PANTHER" id="PTHR34567">
    <property type="entry name" value="FK506-BINDING-LIKE PROTEIN"/>
    <property type="match status" value="1"/>
</dbReference>
<sequence length="397" mass="46385">MGNWRNRSSRRIFRHHRSPWSPPREYDHYIPPEWKDGVPLWEKKFCTLIGSIPWGKILDTKNFMYCHNNVVSWDDSAGEEAFQNAKKRFWAKINGLCCDISLPDPDIYIEEIDWKPNIDPELIKELDQYCFVPDEEELNTQVRHTNRNSKTAVPVPSEGHNTNQEYDNPWESDNMQDSGVLENRAQGWNQWENKKNDRKTLNNDDNPWEHSSTQGNGGMMDNAWRNCGDKSWGYNQVGNHVSLSSDRNNTDNTWEHGCQGVVSMNDKGRAHFGKKAWGWNQQEAQNLDNANNPWESRYNRSSELKDRGWKDNVVNAWGWKQWDSSNNEIKHQELGRTGGGWGTWNEGCRKREGSHLYVQGIKSSRFGGDGNQRRHCWRGQTKKRVSFGREYGLPSFY</sequence>
<dbReference type="RefSeq" id="XP_018817482.1">
    <property type="nucleotide sequence ID" value="XM_018961937.2"/>
</dbReference>
<feature type="compositionally biased region" description="Polar residues" evidence="1">
    <location>
        <begin position="203"/>
        <end position="214"/>
    </location>
</feature>
<dbReference type="STRING" id="51240.A0A2I4EDK6"/>
<dbReference type="OrthoDB" id="1888797at2759"/>
<accession>A0A2I4EDK6</accession>
<dbReference type="GeneID" id="108988620"/>
<evidence type="ECO:0000313" key="2">
    <source>
        <dbReference type="Proteomes" id="UP000235220"/>
    </source>
</evidence>
<dbReference type="KEGG" id="jre:108988620"/>
<feature type="region of interest" description="Disordered" evidence="1">
    <location>
        <begin position="150"/>
        <end position="220"/>
    </location>
</feature>
<reference evidence="3" key="1">
    <citation type="submission" date="2025-08" db="UniProtKB">
        <authorList>
            <consortium name="RefSeq"/>
        </authorList>
    </citation>
    <scope>IDENTIFICATION</scope>
    <source>
        <tissue evidence="3">Leaves</tissue>
    </source>
</reference>
<dbReference type="PANTHER" id="PTHR34567:SF9">
    <property type="entry name" value="CONTAINING PROTEIN, PUTATIVE-RELATED"/>
    <property type="match status" value="1"/>
</dbReference>
<organism evidence="2 3">
    <name type="scientific">Juglans regia</name>
    <name type="common">English walnut</name>
    <dbReference type="NCBI Taxonomy" id="51240"/>
    <lineage>
        <taxon>Eukaryota</taxon>
        <taxon>Viridiplantae</taxon>
        <taxon>Streptophyta</taxon>
        <taxon>Embryophyta</taxon>
        <taxon>Tracheophyta</taxon>
        <taxon>Spermatophyta</taxon>
        <taxon>Magnoliopsida</taxon>
        <taxon>eudicotyledons</taxon>
        <taxon>Gunneridae</taxon>
        <taxon>Pentapetalae</taxon>
        <taxon>rosids</taxon>
        <taxon>fabids</taxon>
        <taxon>Fagales</taxon>
        <taxon>Juglandaceae</taxon>
        <taxon>Juglans</taxon>
    </lineage>
</organism>